<evidence type="ECO:0000256" key="3">
    <source>
        <dbReference type="ARBA" id="ARBA00022692"/>
    </source>
</evidence>
<dbReference type="PANTHER" id="PTHR42948:SF1">
    <property type="entry name" value="TRANSPORTER"/>
    <property type="match status" value="1"/>
</dbReference>
<evidence type="ECO:0000256" key="6">
    <source>
        <dbReference type="RuleBase" id="RU003732"/>
    </source>
</evidence>
<keyword evidence="10" id="KW-1185">Reference proteome</keyword>
<dbReference type="PANTHER" id="PTHR42948">
    <property type="entry name" value="TRANSPORTER"/>
    <property type="match status" value="1"/>
</dbReference>
<feature type="transmembrane region" description="Helical" evidence="7">
    <location>
        <begin position="215"/>
        <end position="239"/>
    </location>
</feature>
<feature type="transmembrane region" description="Helical" evidence="7">
    <location>
        <begin position="145"/>
        <end position="163"/>
    </location>
</feature>
<dbReference type="Pfam" id="PF00209">
    <property type="entry name" value="SNF"/>
    <property type="match status" value="2"/>
</dbReference>
<keyword evidence="6" id="KW-0769">Symport</keyword>
<dbReference type="PROSITE" id="PS00610">
    <property type="entry name" value="NA_NEUROTRAN_SYMP_1"/>
    <property type="match status" value="1"/>
</dbReference>
<dbReference type="PROSITE" id="PS50267">
    <property type="entry name" value="NA_NEUROTRAN_SYMP_3"/>
    <property type="match status" value="1"/>
</dbReference>
<keyword evidence="5 7" id="KW-0472">Membrane</keyword>
<feature type="transmembrane region" description="Helical" evidence="7">
    <location>
        <begin position="397"/>
        <end position="419"/>
    </location>
</feature>
<organism evidence="9 11">
    <name type="scientific">Prevotella communis</name>
    <dbReference type="NCBI Taxonomy" id="2913614"/>
    <lineage>
        <taxon>Bacteria</taxon>
        <taxon>Pseudomonadati</taxon>
        <taxon>Bacteroidota</taxon>
        <taxon>Bacteroidia</taxon>
        <taxon>Bacteroidales</taxon>
        <taxon>Prevotellaceae</taxon>
        <taxon>Prevotella</taxon>
    </lineage>
</organism>
<protein>
    <recommendedName>
        <fullName evidence="6">Transporter</fullName>
    </recommendedName>
</protein>
<dbReference type="Proteomes" id="UP000199134">
    <property type="component" value="Unassembled WGS sequence"/>
</dbReference>
<dbReference type="SUPFAM" id="SSF161070">
    <property type="entry name" value="SNF-like"/>
    <property type="match status" value="1"/>
</dbReference>
<feature type="transmembrane region" description="Helical" evidence="7">
    <location>
        <begin position="251"/>
        <end position="273"/>
    </location>
</feature>
<gene>
    <name evidence="9" type="ORF">SAMN04487900_101179</name>
    <name evidence="8" type="ORF">SAMN04487901_11732</name>
</gene>
<feature type="transmembrane region" description="Helical" evidence="7">
    <location>
        <begin position="41"/>
        <end position="65"/>
    </location>
</feature>
<dbReference type="GO" id="GO:0015293">
    <property type="term" value="F:symporter activity"/>
    <property type="evidence" value="ECO:0007669"/>
    <property type="project" value="UniProtKB-KW"/>
</dbReference>
<feature type="transmembrane region" description="Helical" evidence="7">
    <location>
        <begin position="86"/>
        <end position="106"/>
    </location>
</feature>
<evidence type="ECO:0000313" key="11">
    <source>
        <dbReference type="Proteomes" id="UP000199134"/>
    </source>
</evidence>
<evidence type="ECO:0000313" key="9">
    <source>
        <dbReference type="EMBL" id="SDN63171.1"/>
    </source>
</evidence>
<feature type="transmembrane region" description="Helical" evidence="7">
    <location>
        <begin position="175"/>
        <end position="195"/>
    </location>
</feature>
<dbReference type="GO" id="GO:0016020">
    <property type="term" value="C:membrane"/>
    <property type="evidence" value="ECO:0007669"/>
    <property type="project" value="UniProtKB-SubCell"/>
</dbReference>
<dbReference type="InterPro" id="IPR047218">
    <property type="entry name" value="YocR/YhdH-like"/>
</dbReference>
<feature type="transmembrane region" description="Helical" evidence="7">
    <location>
        <begin position="439"/>
        <end position="459"/>
    </location>
</feature>
<keyword evidence="4 7" id="KW-1133">Transmembrane helix</keyword>
<dbReference type="EMBL" id="FNCQ01000017">
    <property type="protein sequence ID" value="SDH12064.1"/>
    <property type="molecule type" value="Genomic_DNA"/>
</dbReference>
<accession>A0A1G7ZTS0</accession>
<dbReference type="InterPro" id="IPR037272">
    <property type="entry name" value="SNS_sf"/>
</dbReference>
<dbReference type="EMBL" id="FNIW01000001">
    <property type="protein sequence ID" value="SDN63171.1"/>
    <property type="molecule type" value="Genomic_DNA"/>
</dbReference>
<feature type="transmembrane region" description="Helical" evidence="7">
    <location>
        <begin position="12"/>
        <end position="29"/>
    </location>
</feature>
<comment type="subcellular location">
    <subcellularLocation>
        <location evidence="1">Membrane</location>
        <topology evidence="1">Multi-pass membrane protein</topology>
    </subcellularLocation>
</comment>
<dbReference type="PRINTS" id="PR00176">
    <property type="entry name" value="NANEUSMPORT"/>
</dbReference>
<reference evidence="8 11" key="1">
    <citation type="submission" date="2016-10" db="EMBL/GenBank/DDBJ databases">
        <authorList>
            <person name="de Groot N.N."/>
        </authorList>
    </citation>
    <scope>NUCLEOTIDE SEQUENCE [LARGE SCALE GENOMIC DNA]</scope>
    <source>
        <strain evidence="11">BP1-145</strain>
        <strain evidence="8">BP1-148</strain>
    </source>
</reference>
<dbReference type="RefSeq" id="WP_091818804.1">
    <property type="nucleotide sequence ID" value="NZ_FNCQ01000017.1"/>
</dbReference>
<name>A0A1H0CZY0_9BACT</name>
<dbReference type="NCBIfam" id="NF037979">
    <property type="entry name" value="Na_transp"/>
    <property type="match status" value="1"/>
</dbReference>
<keyword evidence="3 6" id="KW-0812">Transmembrane</keyword>
<feature type="transmembrane region" description="Helical" evidence="7">
    <location>
        <begin position="315"/>
        <end position="336"/>
    </location>
</feature>
<dbReference type="STRING" id="645274.SAMN04487901_11732"/>
<reference evidence="9 10" key="2">
    <citation type="submission" date="2016-10" db="EMBL/GenBank/DDBJ databases">
        <authorList>
            <person name="Varghese N."/>
            <person name="Submissions S."/>
        </authorList>
    </citation>
    <scope>NUCLEOTIDE SEQUENCE</scope>
    <source>
        <strain evidence="9">BP1-145</strain>
        <strain evidence="10">BP1-148</strain>
    </source>
</reference>
<evidence type="ECO:0000256" key="2">
    <source>
        <dbReference type="ARBA" id="ARBA00022448"/>
    </source>
</evidence>
<evidence type="ECO:0000313" key="10">
    <source>
        <dbReference type="Proteomes" id="UP000198779"/>
    </source>
</evidence>
<evidence type="ECO:0000256" key="7">
    <source>
        <dbReference type="SAM" id="Phobius"/>
    </source>
</evidence>
<evidence type="ECO:0000256" key="5">
    <source>
        <dbReference type="ARBA" id="ARBA00023136"/>
    </source>
</evidence>
<sequence>MTTERANFGTKLGIILATAGSAVGLGNVWRFPYMTGQNGGAAFLLIYIACVVILGVPCMLNEFIIGRRAQANTARAYSKLANGTPWRLIGLFGVFTGFMITGYYVVVSGWCLQYIYASVAGHLNGDASYVKSYFDTFAAHPWKPILWMLVFMLMCHFIISKGVEKGIERASKLMMPLLFILLVVIAVASCLLPGAGRGISFLFNPDFSCVDSKTFLGALGQAFYSLSLGMGCLCTYASYFKRDTHLTKSAAQIVAIDTLIAVLAGLMIFPAFFASYPDAADKLADPELAGQYSGPGLVFITLPNVFQQAFSGAPLIGELVALLFYSLLSLAALTSLMSLHEVSTAFFHEELKISRKWGAAIVTVLCALIGVFCSLSYGDTREWLVFGGQSLFGWFDFLTGQIFLPTGGLLTCLFLGWYVPKHIVKEEFTNEGTLRGRFFGIYLFAVRYVCPICILLIFLHQFGVI</sequence>
<dbReference type="Proteomes" id="UP000198779">
    <property type="component" value="Unassembled WGS sequence"/>
</dbReference>
<feature type="transmembrane region" description="Helical" evidence="7">
    <location>
        <begin position="357"/>
        <end position="377"/>
    </location>
</feature>
<dbReference type="AlphaFoldDB" id="A0A1H0CZY0"/>
<keyword evidence="2 6" id="KW-0813">Transport</keyword>
<evidence type="ECO:0000256" key="1">
    <source>
        <dbReference type="ARBA" id="ARBA00004141"/>
    </source>
</evidence>
<proteinExistence type="inferred from homology"/>
<evidence type="ECO:0000256" key="4">
    <source>
        <dbReference type="ARBA" id="ARBA00022989"/>
    </source>
</evidence>
<dbReference type="CDD" id="cd10336">
    <property type="entry name" value="SLC6sbd_Tyt1-Like"/>
    <property type="match status" value="1"/>
</dbReference>
<dbReference type="OrthoDB" id="9762833at2"/>
<evidence type="ECO:0000313" key="8">
    <source>
        <dbReference type="EMBL" id="SDH12064.1"/>
    </source>
</evidence>
<comment type="similarity">
    <text evidence="6">Belongs to the sodium:neurotransmitter symporter (SNF) (TC 2.A.22) family.</text>
</comment>
<accession>A0A1H0CZY0</accession>
<dbReference type="InterPro" id="IPR000175">
    <property type="entry name" value="Na/ntran_symport"/>
</dbReference>